<name>A0AAV4VGZ4_CAEEX</name>
<dbReference type="EMBL" id="BPLR01014528">
    <property type="protein sequence ID" value="GIY69401.1"/>
    <property type="molecule type" value="Genomic_DNA"/>
</dbReference>
<evidence type="ECO:0008006" key="3">
    <source>
        <dbReference type="Google" id="ProtNLM"/>
    </source>
</evidence>
<organism evidence="1 2">
    <name type="scientific">Caerostris extrusa</name>
    <name type="common">Bark spider</name>
    <name type="synonym">Caerostris bankana</name>
    <dbReference type="NCBI Taxonomy" id="172846"/>
    <lineage>
        <taxon>Eukaryota</taxon>
        <taxon>Metazoa</taxon>
        <taxon>Ecdysozoa</taxon>
        <taxon>Arthropoda</taxon>
        <taxon>Chelicerata</taxon>
        <taxon>Arachnida</taxon>
        <taxon>Araneae</taxon>
        <taxon>Araneomorphae</taxon>
        <taxon>Entelegynae</taxon>
        <taxon>Araneoidea</taxon>
        <taxon>Araneidae</taxon>
        <taxon>Caerostris</taxon>
    </lineage>
</organism>
<gene>
    <name evidence="1" type="ORF">CEXT_379551</name>
</gene>
<keyword evidence="2" id="KW-1185">Reference proteome</keyword>
<protein>
    <recommendedName>
        <fullName evidence="3">EGF-like domain-containing protein</fullName>
    </recommendedName>
</protein>
<sequence>MWQQHSARILTAATYFPESFRFKYFNRKVLFRGIGKVRRLWPSQSETNIIVPCCIPVWKCSNGSGNKIKRTCECISSSQNGVVCQCQDLERESVQIILASSAGNVRIKVVLMNDID</sequence>
<dbReference type="Proteomes" id="UP001054945">
    <property type="component" value="Unassembled WGS sequence"/>
</dbReference>
<proteinExistence type="predicted"/>
<comment type="caution">
    <text evidence="1">The sequence shown here is derived from an EMBL/GenBank/DDBJ whole genome shotgun (WGS) entry which is preliminary data.</text>
</comment>
<evidence type="ECO:0000313" key="2">
    <source>
        <dbReference type="Proteomes" id="UP001054945"/>
    </source>
</evidence>
<dbReference type="AlphaFoldDB" id="A0AAV4VGZ4"/>
<evidence type="ECO:0000313" key="1">
    <source>
        <dbReference type="EMBL" id="GIY69401.1"/>
    </source>
</evidence>
<accession>A0AAV4VGZ4</accession>
<reference evidence="1 2" key="1">
    <citation type="submission" date="2021-06" db="EMBL/GenBank/DDBJ databases">
        <title>Caerostris extrusa draft genome.</title>
        <authorList>
            <person name="Kono N."/>
            <person name="Arakawa K."/>
        </authorList>
    </citation>
    <scope>NUCLEOTIDE SEQUENCE [LARGE SCALE GENOMIC DNA]</scope>
</reference>